<feature type="coiled-coil region" evidence="2">
    <location>
        <begin position="778"/>
        <end position="812"/>
    </location>
</feature>
<feature type="coiled-coil region" evidence="2">
    <location>
        <begin position="1405"/>
        <end position="1436"/>
    </location>
</feature>
<protein>
    <submittedName>
        <fullName evidence="4">Tail tape measure protein</fullName>
    </submittedName>
</protein>
<sequence length="2064" mass="230540">MAGGNMGDLSFSLTLKSRIEEETKKITKELNKIDATGKQAQNALEAISEATKGIGDKGGRSFEKLNNFVKELRRNIGVFSSEDFFSPKKLQQLESVQDGLYKIGRILGEVSKEGAGFNIFPNSVSAEANKAERELYKLSSIIDEINKRHGEGIQMFGVDSTNNIRQSLSELSKYRTELEQIRNNRGIHPITGLTATDVVKSSGYLNAIDKANTYAKVIKDAAREAKEAERQRQNDLKNTERRYDSIGNKVRQLRAEYSKGISFGADVSKAEDEIKRLISIMRHLGAIRDSLSSGNYWRSTLGKLGNIGSGHDTTLASRVLQDQKAVNREVQTAAKVQSDLVRGFERANSHAGKLNSTVQDLKSLFLQGGLVFGAQQFAMSIITTGGEMEKQHIALQSILGDMQNANTMFNQIKELALNSPFTFSELNRDVKQLAAYGVEYDQLYDTTKRLADMSSGLGVSFDRIALAFGQVQARGWLDGKELRQIAYAGIPLLNKLSEFYSKQEGRNVSTSEIKTRISNREVSFDDVKSIFWQMTDAGGQFYNMQQILSETLLGKYNKLKDAWEIMLAEFASGESLVGKFFKAAIEGATTLVQSLHSLALPAGTILAGYGLKKMLAGGVASNFLSNKASVAADIQKRVLMGQQISQVEQRILVTKNQITGADLRALANARALTTEKLNQLRLSGKITAEQYNIYRSIVLRQKGEKTVRMQMLRTLATMRSMSLTTTLSSVKNVWTAFKTSALAAFRIIGTGAKTLAAEIWSAIGGLPGLIITAVTFGVMHAFSEYQELSQKIKQTQDEIADKNKQIRDFLRDNNVNITISGGDTKEIDNMIDSYKEKLKELAPYSYKNMLMTADEKKSHADRLKYLEQEIKLLKEANDIANSKLSSRYYYSDLSDTTEEVVDAFKKREDMRIAAMAAGASSGDKTLYLDEKAFGNYIEKLKDELARKFGDIGKDERMREAAMQAMSGIFSSMGVPEDKADIIRTSILQAFGCGDKSAWLQTEVSNSMIALIDKSFPMIGEKIRASVPLNDAEKAKVRELMNDAKNGLIRQYPELERTLQNMLAASNFKAVIKLVYDTGEKYNGVQSTLVGRIPSMINPKSSIGSKYRQRADEYGKDGDWYKANNLANQRIDDARNAWKGAVRSHAPNVKDIYRNYLDEMAIARTLLYNNYKGTDKKSNKPGKKNTHVNQEDKELETLRKRIDLYKKFYSELEKYRKIYGDEGAMIQMRNDKEFKNSVLSWKLSDPGTYGSSIRELMNRLPSSTQKRREYKESQQADIHAKNRSIEEERIRETNNMLSKRLNIISEQYKTYKKIYELTGNSKGASMLAFGYVQSGTYQDYLKEQMDWAVKEHNERTGQSLSADDVLKMNESDFNKHIGSESENASVIYKEWVEETARIKQETIDLLANLVEKNATIAQQIEDENRKYERQLELIKGIKDPQMRERAQAGATKTHNENVAKLQFEQFKQESDWVTIFDDLDRVSSSTINSMIEKIDDFSRTTGLSVEVVKQLRDALDKLRNEDIDRNPLPYIFGSVNQGNAIGGYLKGDLGAQYMNGKKYVPTKGQAKKMGIEWSAAGYSKNELESEQKGKYADSSKAITSLASKFNALESTLDPVINLFKAMGEEDSIIGQIAGGASGALSSAASTSGAIGTLSKMKGFEFLEGAGPYGAAAAAALSVGSSLIKAFGADYSSYNKAKAEYDNLSSIWDSLISKKTEYMNIHWGTEATEASKEAQEMLKAEIEQTKVIAQKRLNSGSSAGSHSIWYRMWKGSYGYNGQNWRDVAGEISSKYGVQFNGMEDMLNMNADTLSKIKKDYTGLWANMDSDFRDYLEKLIQYGEKADDMIEAVTEKLTGNKFSDLVSSWGDAMATMANGYEDLLDGFEGKLKNTILNSMIENLYKDKINALLEKTKKYGDPNGGTENIKDSNGNVISEYTGAEYADVKNSTEDLSKQIEATRDFLKKTYGWSDNSSSSSRNSVKGITEEEADLGLSYLNAIRLDCSVIRAEQAKYYPEMSEIAKSQLTQLNAIVQNTLRNADAAERIESIFVEYNDNFNRVLNGTKSLKMK</sequence>
<feature type="coiled-coil region" evidence="2">
    <location>
        <begin position="128"/>
        <end position="184"/>
    </location>
</feature>
<organism evidence="4">
    <name type="scientific">Myoviridae sp. ctBoB21</name>
    <dbReference type="NCBI Taxonomy" id="2827287"/>
    <lineage>
        <taxon>Viruses</taxon>
        <taxon>Duplodnaviria</taxon>
        <taxon>Heunggongvirae</taxon>
        <taxon>Uroviricota</taxon>
        <taxon>Caudoviricetes</taxon>
    </lineage>
</organism>
<reference evidence="4" key="1">
    <citation type="journal article" date="2021" name="Proc. Natl. Acad. Sci. U.S.A.">
        <title>A Catalog of Tens of Thousands of Viruses from Human Metagenomes Reveals Hidden Associations with Chronic Diseases.</title>
        <authorList>
            <person name="Tisza M.J."/>
            <person name="Buck C.B."/>
        </authorList>
    </citation>
    <scope>NUCLEOTIDE SEQUENCE</scope>
    <source>
        <strain evidence="4">CtBoB21</strain>
    </source>
</reference>
<keyword evidence="1" id="KW-1245">Viral tail assembly</keyword>
<dbReference type="EMBL" id="BK015822">
    <property type="protein sequence ID" value="DAE26663.1"/>
    <property type="molecule type" value="Genomic_DNA"/>
</dbReference>
<evidence type="ECO:0000256" key="2">
    <source>
        <dbReference type="SAM" id="Coils"/>
    </source>
</evidence>
<dbReference type="InterPro" id="IPR013491">
    <property type="entry name" value="Tape_meas_N"/>
</dbReference>
<keyword evidence="2" id="KW-0175">Coiled coil</keyword>
<evidence type="ECO:0000313" key="4">
    <source>
        <dbReference type="EMBL" id="DAE26663.1"/>
    </source>
</evidence>
<feature type="coiled-coil region" evidence="2">
    <location>
        <begin position="211"/>
        <end position="256"/>
    </location>
</feature>
<proteinExistence type="predicted"/>
<accession>A0A8S5R5F5</accession>
<dbReference type="GO" id="GO:0098003">
    <property type="term" value="P:viral tail assembly"/>
    <property type="evidence" value="ECO:0007669"/>
    <property type="project" value="UniProtKB-KW"/>
</dbReference>
<evidence type="ECO:0000256" key="1">
    <source>
        <dbReference type="ARBA" id="ARBA00022465"/>
    </source>
</evidence>
<feature type="domain" description="Tape measure protein N-terminal" evidence="3">
    <location>
        <begin position="380"/>
        <end position="571"/>
    </location>
</feature>
<name>A0A8S5R5F5_9CAUD</name>
<keyword evidence="1" id="KW-1188">Viral release from host cell</keyword>
<evidence type="ECO:0000259" key="3">
    <source>
        <dbReference type="Pfam" id="PF20155"/>
    </source>
</evidence>
<dbReference type="Pfam" id="PF20155">
    <property type="entry name" value="TMP_3"/>
    <property type="match status" value="1"/>
</dbReference>
<feature type="coiled-coil region" evidence="2">
    <location>
        <begin position="856"/>
        <end position="883"/>
    </location>
</feature>